<dbReference type="PANTHER" id="PTHR37937:SF1">
    <property type="entry name" value="CONJUGATIVE TRANSFER: DNA TRANSPORT"/>
    <property type="match status" value="1"/>
</dbReference>
<feature type="domain" description="Large ribosomal subunit protein bL12 C-terminal" evidence="9">
    <location>
        <begin position="300"/>
        <end position="364"/>
    </location>
</feature>
<evidence type="ECO:0000256" key="7">
    <source>
        <dbReference type="SAM" id="MobiDB-lite"/>
    </source>
</evidence>
<evidence type="ECO:0000259" key="9">
    <source>
        <dbReference type="Pfam" id="PF00542"/>
    </source>
</evidence>
<dbReference type="Pfam" id="PF02534">
    <property type="entry name" value="T4SS-DNA_transf"/>
    <property type="match status" value="2"/>
</dbReference>
<dbReference type="SUPFAM" id="SSF52540">
    <property type="entry name" value="P-loop containing nucleoside triphosphate hydrolases"/>
    <property type="match status" value="1"/>
</dbReference>
<keyword evidence="6 8" id="KW-0472">Membrane</keyword>
<dbReference type="CDD" id="cd01127">
    <property type="entry name" value="TrwB_TraG_TraD_VirD4"/>
    <property type="match status" value="2"/>
</dbReference>
<feature type="transmembrane region" description="Helical" evidence="8">
    <location>
        <begin position="67"/>
        <end position="88"/>
    </location>
</feature>
<dbReference type="Pfam" id="PF00542">
    <property type="entry name" value="Ribosomal_L12"/>
    <property type="match status" value="1"/>
</dbReference>
<dbReference type="GO" id="GO:0003735">
    <property type="term" value="F:structural constituent of ribosome"/>
    <property type="evidence" value="ECO:0007669"/>
    <property type="project" value="InterPro"/>
</dbReference>
<keyword evidence="10" id="KW-0614">Plasmid</keyword>
<proteinExistence type="inferred from homology"/>
<protein>
    <submittedName>
        <fullName evidence="10">TraN</fullName>
    </submittedName>
</protein>
<evidence type="ECO:0000256" key="1">
    <source>
        <dbReference type="ARBA" id="ARBA00004651"/>
    </source>
</evidence>
<dbReference type="InterPro" id="IPR014719">
    <property type="entry name" value="Ribosomal_bL12_C/ClpS-like"/>
</dbReference>
<organism evidence="10">
    <name type="scientific">Collimonas fungivorans (strain Ter331)</name>
    <dbReference type="NCBI Taxonomy" id="1005048"/>
    <lineage>
        <taxon>Bacteria</taxon>
        <taxon>Pseudomonadati</taxon>
        <taxon>Pseudomonadota</taxon>
        <taxon>Betaproteobacteria</taxon>
        <taxon>Burkholderiales</taxon>
        <taxon>Oxalobacteraceae</taxon>
        <taxon>Collimonas</taxon>
    </lineage>
</organism>
<feature type="region of interest" description="Disordered" evidence="7">
    <location>
        <begin position="576"/>
        <end position="595"/>
    </location>
</feature>
<feature type="region of interest" description="Disordered" evidence="7">
    <location>
        <begin position="795"/>
        <end position="840"/>
    </location>
</feature>
<dbReference type="RefSeq" id="WP_012274943.1">
    <property type="nucleotide sequence ID" value="NC_010332.1"/>
</dbReference>
<dbReference type="InterPro" id="IPR003688">
    <property type="entry name" value="TraG/VirD4"/>
</dbReference>
<comment type="similarity">
    <text evidence="2">Belongs to the VirD4/TraG family.</text>
</comment>
<feature type="compositionally biased region" description="Acidic residues" evidence="7">
    <location>
        <begin position="829"/>
        <end position="840"/>
    </location>
</feature>
<evidence type="ECO:0000313" key="10">
    <source>
        <dbReference type="EMBL" id="ABZ01494.1"/>
    </source>
</evidence>
<keyword evidence="3" id="KW-1003">Cell membrane</keyword>
<dbReference type="PANTHER" id="PTHR37937">
    <property type="entry name" value="CONJUGATIVE TRANSFER: DNA TRANSPORT"/>
    <property type="match status" value="1"/>
</dbReference>
<feature type="transmembrane region" description="Helical" evidence="8">
    <location>
        <begin position="6"/>
        <end position="34"/>
    </location>
</feature>
<feature type="compositionally biased region" description="Basic and acidic residues" evidence="7">
    <location>
        <begin position="818"/>
        <end position="828"/>
    </location>
</feature>
<keyword evidence="5 8" id="KW-1133">Transmembrane helix</keyword>
<accession>B0ZB73</accession>
<keyword evidence="4 8" id="KW-0812">Transmembrane</keyword>
<sequence>MEMPKWLKWVLGVVVFIAATVGAVWLAGFFFFAFSKTNPFGKTDFSTWWTYWQFYQADPVIAKRLKVSGIVAAVVAYGAPIVALIAAMREVRSLHGEARFANASEIEKAGLFGNTGIIIGKLKNRFLMFAGMQFVLLAAPTRSGKGVGVVIPNLLNWSESVVVLDVKLENFLITSKFRAKWGQEVYLFNPFSISEDAEGNPLNGRTHRYNPLGYIGDDARLRVTDILAIGYSLYPGEGRDAFFDDAARNLFLGLTLYLCETPSLPRTMGELLRQSSGKGKPVKQHIQGIVTERNFREFGDVMLNDVGEDQAEVVKAIMAAAGISEAEAEKLCDDAPIVVVKDVAAAEIEQVEALFKEAGAEVEVTRKLVPITQWDGVGLPPLTMECVDALNRFTATSDNTLSSIMASFNVPLTIWASPIVDAATSANDFDLRDVRKKRMSIYLGIPANKLAEAKLLMNMFYTQLVNLNTNRLLHSSPELKYTVLMLDDEFTAPGRIGIIDKANSYMAGYGLRMLNIIQSPGQLEAEAPKGYGRENARTFVTNHACQIFFTPREQRDANEYSEALGYYTFKAKGSSRQLGGKAAGGRSESESDQKRALMMPQELKEMSQREQIISLENTKAIRCEKISYFSDHVFVDRLKSVTPSLAKLGKKLPTKKQLEDAWGSGECAVSIPLLNLDLHEAVVQARSRALTVTDVAKGIDLRALALDFSKVPLPTGDGIEAEQVEAFVDGFFDALDAANEYDEDEAPDVDEDGASERPSDDELAALDAEAADDGGKVAVNTIEQADDEPAAAELVTGASRPGGGSVAKPEPQAEPEPEPDRGLGHDQADIEPDGPTDEDLAAMMEDFTPPDDGMMDEADMLAALDEMEAVPEYVEEAENDAPILDLSVLDKPLPSIKNAK</sequence>
<dbReference type="GO" id="GO:0005886">
    <property type="term" value="C:plasma membrane"/>
    <property type="evidence" value="ECO:0007669"/>
    <property type="project" value="UniProtKB-SubCell"/>
</dbReference>
<dbReference type="EMBL" id="EU315244">
    <property type="protein sequence ID" value="ABZ01494.1"/>
    <property type="molecule type" value="Genomic_DNA"/>
</dbReference>
<dbReference type="AlphaFoldDB" id="B0ZB73"/>
<dbReference type="GO" id="GO:0006412">
    <property type="term" value="P:translation"/>
    <property type="evidence" value="ECO:0007669"/>
    <property type="project" value="InterPro"/>
</dbReference>
<geneLocation type="plasmid" evidence="10">
    <name>pTer331</name>
</geneLocation>
<evidence type="ECO:0000256" key="5">
    <source>
        <dbReference type="ARBA" id="ARBA00022989"/>
    </source>
</evidence>
<evidence type="ECO:0000256" key="6">
    <source>
        <dbReference type="ARBA" id="ARBA00023136"/>
    </source>
</evidence>
<dbReference type="InterPro" id="IPR027417">
    <property type="entry name" value="P-loop_NTPase"/>
</dbReference>
<dbReference type="SUPFAM" id="SSF54736">
    <property type="entry name" value="ClpS-like"/>
    <property type="match status" value="1"/>
</dbReference>
<gene>
    <name evidence="10" type="primary">traN</name>
    <name evidence="10" type="synonym">virD4</name>
</gene>
<reference evidence="10" key="1">
    <citation type="journal article" date="2008" name="FEMS Microbiol. Ecol.">
        <title>Comparative genomics of the pIPO2/pSB102 family of environmental plasmids: sequence, evolution, and ecology of pTer331 isolated from Collimonas fungivorans Ter331.</title>
        <authorList>
            <person name="Mela F."/>
            <person name="Fritsche K."/>
            <person name="Boersma H."/>
            <person name="van Elsas J.D."/>
            <person name="Bartels D."/>
            <person name="Meyer F."/>
            <person name="de Boer W."/>
            <person name="van Veen J.A."/>
            <person name="Leveau J.H."/>
        </authorList>
    </citation>
    <scope>NUCLEOTIDE SEQUENCE [LARGE SCALE GENOMIC DNA]</scope>
    <source>
        <strain evidence="10">Ter331</strain>
        <plasmid evidence="10">pTer331</plasmid>
    </source>
</reference>
<evidence type="ECO:0000256" key="2">
    <source>
        <dbReference type="ARBA" id="ARBA00008806"/>
    </source>
</evidence>
<comment type="subcellular location">
    <subcellularLocation>
        <location evidence="1">Cell membrane</location>
        <topology evidence="1">Multi-pass membrane protein</topology>
    </subcellularLocation>
</comment>
<evidence type="ECO:0000256" key="4">
    <source>
        <dbReference type="ARBA" id="ARBA00022692"/>
    </source>
</evidence>
<dbReference type="InterPro" id="IPR013823">
    <property type="entry name" value="Ribosomal_bL12_C"/>
</dbReference>
<evidence type="ECO:0000256" key="3">
    <source>
        <dbReference type="ARBA" id="ARBA00022475"/>
    </source>
</evidence>
<name>B0ZB73_COLFT</name>
<dbReference type="Gene3D" id="3.40.50.300">
    <property type="entry name" value="P-loop containing nucleotide triphosphate hydrolases"/>
    <property type="match status" value="1"/>
</dbReference>
<dbReference type="InterPro" id="IPR051539">
    <property type="entry name" value="T4SS-coupling_protein"/>
</dbReference>
<evidence type="ECO:0000256" key="8">
    <source>
        <dbReference type="SAM" id="Phobius"/>
    </source>
</evidence>
<dbReference type="Gene3D" id="3.30.1390.10">
    <property type="match status" value="1"/>
</dbReference>